<protein>
    <submittedName>
        <fullName evidence="2">CsiV family protein</fullName>
    </submittedName>
</protein>
<dbReference type="Proteomes" id="UP001449225">
    <property type="component" value="Unassembled WGS sequence"/>
</dbReference>
<reference evidence="2 3" key="1">
    <citation type="submission" date="2024-03" db="EMBL/GenBank/DDBJ databases">
        <title>Community enrichment and isolation of bacterial strains for fucoidan degradation.</title>
        <authorList>
            <person name="Sichert A."/>
        </authorList>
    </citation>
    <scope>NUCLEOTIDE SEQUENCE [LARGE SCALE GENOMIC DNA]</scope>
    <source>
        <strain evidence="2 3">AS76</strain>
    </source>
</reference>
<keyword evidence="1" id="KW-0732">Signal</keyword>
<dbReference type="Pfam" id="PF10972">
    <property type="entry name" value="CsiV"/>
    <property type="match status" value="1"/>
</dbReference>
<proteinExistence type="predicted"/>
<evidence type="ECO:0000313" key="3">
    <source>
        <dbReference type="Proteomes" id="UP001449225"/>
    </source>
</evidence>
<name>A0ABU9TRC3_9GAMM</name>
<feature type="chain" id="PRO_5047300159" evidence="1">
    <location>
        <begin position="23"/>
        <end position="240"/>
    </location>
</feature>
<dbReference type="RefSeq" id="WP_342854220.1">
    <property type="nucleotide sequence ID" value="NZ_JBBMRA010000005.1"/>
</dbReference>
<gene>
    <name evidence="2" type="ORF">WNY58_07725</name>
</gene>
<dbReference type="InterPro" id="IPR021241">
    <property type="entry name" value="CsiV"/>
</dbReference>
<feature type="signal peptide" evidence="1">
    <location>
        <begin position="1"/>
        <end position="22"/>
    </location>
</feature>
<keyword evidence="3" id="KW-1185">Reference proteome</keyword>
<evidence type="ECO:0000313" key="2">
    <source>
        <dbReference type="EMBL" id="MEM5536279.1"/>
    </source>
</evidence>
<evidence type="ECO:0000256" key="1">
    <source>
        <dbReference type="SAM" id="SignalP"/>
    </source>
</evidence>
<dbReference type="EMBL" id="JBBMRA010000005">
    <property type="protein sequence ID" value="MEM5536279.1"/>
    <property type="molecule type" value="Genomic_DNA"/>
</dbReference>
<comment type="caution">
    <text evidence="2">The sequence shown here is derived from an EMBL/GenBank/DDBJ whole genome shotgun (WGS) entry which is preliminary data.</text>
</comment>
<organism evidence="2 3">
    <name type="scientific">Neptuniibacter pectenicola</name>
    <dbReference type="NCBI Taxonomy" id="1806669"/>
    <lineage>
        <taxon>Bacteria</taxon>
        <taxon>Pseudomonadati</taxon>
        <taxon>Pseudomonadota</taxon>
        <taxon>Gammaproteobacteria</taxon>
        <taxon>Oceanospirillales</taxon>
        <taxon>Oceanospirillaceae</taxon>
        <taxon>Neptuniibacter</taxon>
    </lineage>
</organism>
<sequence length="240" mass="26636">MIKLCRAIILSVLALTTLTAHAADWYKVEVVVFANQDSAPLADEYWPEIKEIPVPSNALNLKPSNAEGSAYKRLPGSSLSLHDAKKRLRNSGPYKILFHAGWMQPVYRTQTPRPIHITGGEILDNGMYELDGYIAVGRGTYLHFRPNLFLSRKLTTDENALLQSPINTTVENSADNAQAAALITMQASSTATSAMSNELFPAIPDILTVNLDQARRMKSKELHYIDHPLMGILVEIRPVR</sequence>
<accession>A0ABU9TRC3</accession>